<dbReference type="Proteomes" id="UP001485043">
    <property type="component" value="Unassembled WGS sequence"/>
</dbReference>
<organism evidence="2 3">
    <name type="scientific">Apatococcus fuscideae</name>
    <dbReference type="NCBI Taxonomy" id="2026836"/>
    <lineage>
        <taxon>Eukaryota</taxon>
        <taxon>Viridiplantae</taxon>
        <taxon>Chlorophyta</taxon>
        <taxon>core chlorophytes</taxon>
        <taxon>Trebouxiophyceae</taxon>
        <taxon>Chlorellales</taxon>
        <taxon>Chlorellaceae</taxon>
        <taxon>Apatococcus</taxon>
    </lineage>
</organism>
<evidence type="ECO:0000313" key="3">
    <source>
        <dbReference type="Proteomes" id="UP001485043"/>
    </source>
</evidence>
<feature type="region of interest" description="Disordered" evidence="1">
    <location>
        <begin position="98"/>
        <end position="125"/>
    </location>
</feature>
<comment type="caution">
    <text evidence="2">The sequence shown here is derived from an EMBL/GenBank/DDBJ whole genome shotgun (WGS) entry which is preliminary data.</text>
</comment>
<gene>
    <name evidence="2" type="ORF">WJX84_004906</name>
</gene>
<feature type="compositionally biased region" description="Polar residues" evidence="1">
    <location>
        <begin position="111"/>
        <end position="125"/>
    </location>
</feature>
<accession>A0AAW1S0W2</accession>
<name>A0AAW1S0W2_9CHLO</name>
<evidence type="ECO:0000256" key="1">
    <source>
        <dbReference type="SAM" id="MobiDB-lite"/>
    </source>
</evidence>
<protein>
    <submittedName>
        <fullName evidence="2">Uncharacterized protein</fullName>
    </submittedName>
</protein>
<sequence>MLEEDGAGLVPSDGQQWRLPSGHSKKPVLISDGAQAGQLCWQCSNLSQRLIQGPVKGGKGKTGATLAARVAAATQQRQKLEAILQQDRENLIVEQSRHAGSPHAELRDSQLQDTVITLNPLTSEP</sequence>
<dbReference type="AlphaFoldDB" id="A0AAW1S0W2"/>
<keyword evidence="3" id="KW-1185">Reference proteome</keyword>
<proteinExistence type="predicted"/>
<feature type="region of interest" description="Disordered" evidence="1">
    <location>
        <begin position="1"/>
        <end position="24"/>
    </location>
</feature>
<reference evidence="2 3" key="1">
    <citation type="journal article" date="2024" name="Nat. Commun.">
        <title>Phylogenomics reveals the evolutionary origins of lichenization in chlorophyte algae.</title>
        <authorList>
            <person name="Puginier C."/>
            <person name="Libourel C."/>
            <person name="Otte J."/>
            <person name="Skaloud P."/>
            <person name="Haon M."/>
            <person name="Grisel S."/>
            <person name="Petersen M."/>
            <person name="Berrin J.G."/>
            <person name="Delaux P.M."/>
            <person name="Dal Grande F."/>
            <person name="Keller J."/>
        </authorList>
    </citation>
    <scope>NUCLEOTIDE SEQUENCE [LARGE SCALE GENOMIC DNA]</scope>
    <source>
        <strain evidence="2 3">SAG 2523</strain>
    </source>
</reference>
<evidence type="ECO:0000313" key="2">
    <source>
        <dbReference type="EMBL" id="KAK9839738.1"/>
    </source>
</evidence>
<dbReference type="EMBL" id="JALJOV010001833">
    <property type="protein sequence ID" value="KAK9839738.1"/>
    <property type="molecule type" value="Genomic_DNA"/>
</dbReference>